<sequence length="210" mass="22100">MAASASSRPAVWPVTPAVMAGRVGRGRSAGSAPCWPLLDWRWWSPAALGPARGSPRNRSWGTASSSRWVSSSLGPAGSARPARGRWSCTRAGAWPCGTPPPPAVGPGWWPSRWAVPCPSGARCTLWPATPTATTGRSWPGMWEPRSGSKAPRWSWARWAAKASSCRRAVEPTALGSCWSSPEGRTARAGNGVVSPRAGVGQPPRACLLMP</sequence>
<keyword evidence="3" id="KW-1185">Reference proteome</keyword>
<feature type="region of interest" description="Disordered" evidence="1">
    <location>
        <begin position="50"/>
        <end position="84"/>
    </location>
</feature>
<dbReference type="EMBL" id="JBHMFI010000023">
    <property type="protein sequence ID" value="MFB9075531.1"/>
    <property type="molecule type" value="Genomic_DNA"/>
</dbReference>
<protein>
    <recommendedName>
        <fullName evidence="4">Secreted protein</fullName>
    </recommendedName>
</protein>
<evidence type="ECO:0000256" key="1">
    <source>
        <dbReference type="SAM" id="MobiDB-lite"/>
    </source>
</evidence>
<dbReference type="Proteomes" id="UP001589575">
    <property type="component" value="Unassembled WGS sequence"/>
</dbReference>
<reference evidence="2 3" key="1">
    <citation type="submission" date="2024-09" db="EMBL/GenBank/DDBJ databases">
        <authorList>
            <person name="Sun Q."/>
            <person name="Mori K."/>
        </authorList>
    </citation>
    <scope>NUCLEOTIDE SEQUENCE [LARGE SCALE GENOMIC DNA]</scope>
    <source>
        <strain evidence="2 3">CCM 7609</strain>
    </source>
</reference>
<name>A0ABV5G9H7_9MICC</name>
<gene>
    <name evidence="2" type="ORF">ACFFX0_31960</name>
</gene>
<organism evidence="2 3">
    <name type="scientific">Citricoccus parietis</name>
    <dbReference type="NCBI Taxonomy" id="592307"/>
    <lineage>
        <taxon>Bacteria</taxon>
        <taxon>Bacillati</taxon>
        <taxon>Actinomycetota</taxon>
        <taxon>Actinomycetes</taxon>
        <taxon>Micrococcales</taxon>
        <taxon>Micrococcaceae</taxon>
        <taxon>Citricoccus</taxon>
    </lineage>
</organism>
<evidence type="ECO:0008006" key="4">
    <source>
        <dbReference type="Google" id="ProtNLM"/>
    </source>
</evidence>
<evidence type="ECO:0000313" key="2">
    <source>
        <dbReference type="EMBL" id="MFB9075531.1"/>
    </source>
</evidence>
<evidence type="ECO:0000313" key="3">
    <source>
        <dbReference type="Proteomes" id="UP001589575"/>
    </source>
</evidence>
<comment type="caution">
    <text evidence="2">The sequence shown here is derived from an EMBL/GenBank/DDBJ whole genome shotgun (WGS) entry which is preliminary data.</text>
</comment>
<feature type="compositionally biased region" description="Polar residues" evidence="1">
    <location>
        <begin position="56"/>
        <end position="73"/>
    </location>
</feature>
<proteinExistence type="predicted"/>
<accession>A0ABV5G9H7</accession>